<feature type="transmembrane region" description="Helical" evidence="1">
    <location>
        <begin position="205"/>
        <end position="231"/>
    </location>
</feature>
<proteinExistence type="predicted"/>
<gene>
    <name evidence="2" type="ORF">LF1_25820</name>
</gene>
<sequence length="787" mass="86729">MSLRPYQAIIADSFRSALSSRVLWIAMVAIWLFLILLSPFGYREDYTTEFRNQDFHNGTRLKGMLASGLVDPDVREEPLGLIASAVPEDLQRQLRLVGKGDEVRIRYSVLTDALNGLIEDESWYNAQSWQSTTRLRELRELDEQDVEQLSDSLRKRRARLRIEAALPGVFEARASRSILLTYAGLDFPTEVTVDKPQFKMLVNQFVLPLIINWLLGFILIFLGILVTASIIPDMLQPGSLHLLLSKPVSRTLLLLSKFVGGCAFVLLCVTQLVIGLYLIAGLRLDIWNLRLLWCIPVSVFLFSVFYSVSVLAGLRWRSPILAIGVTVIFGGICMLVGFIGGLSDGLVTGPDRLSHLAVAGDDIFATTKGGGMVRFDASQNQWSEIYESGPGNRDRVLAPLAISSDQIITARVRGGRMNPFGSGAPELSLLSRKNDWSPEPSLRLPTGTTQLLAPKKIAPANDSIFALNTSDLLTTTRSEILLAAGEQKEDAPTPESDASQNTPSWFSKLNSLIGGKTKGFENITPERMPLTQPRSVAVVNANTVVAISGGRLMRVEKAPTDRWTIAKQRTLAGDNSLDTLLAVTGDQLMLARPDEPLRIIDLESLQDLAELEMPTRSFATQLVGFSNANGDDTFLVVLSDGTCRQVNWKDDSKKRLNDFARIGPNEIETLSFDQPANRLFFAHNVDQLDAIDVSTGDTVLSIRPSVTGWRQVDQLVVTPLRWLTPQTGDLGETIATMISGKSAFSFSSGDGERETIRRKVAGPVISCTVFTTVMLMISCVYFATRDF</sequence>
<dbReference type="Pfam" id="PF12679">
    <property type="entry name" value="ABC2_membrane_2"/>
    <property type="match status" value="1"/>
</dbReference>
<dbReference type="PANTHER" id="PTHR37305">
    <property type="entry name" value="INTEGRAL MEMBRANE PROTEIN-RELATED"/>
    <property type="match status" value="1"/>
</dbReference>
<dbReference type="AlphaFoldDB" id="A0A5B1CKX5"/>
<name>A0A5B1CKX5_9BACT</name>
<evidence type="ECO:0000313" key="2">
    <source>
        <dbReference type="EMBL" id="KAA1260043.1"/>
    </source>
</evidence>
<dbReference type="Proteomes" id="UP000322699">
    <property type="component" value="Unassembled WGS sequence"/>
</dbReference>
<dbReference type="EMBL" id="VRLW01000001">
    <property type="protein sequence ID" value="KAA1260043.1"/>
    <property type="molecule type" value="Genomic_DNA"/>
</dbReference>
<comment type="caution">
    <text evidence="2">The sequence shown here is derived from an EMBL/GenBank/DDBJ whole genome shotgun (WGS) entry which is preliminary data.</text>
</comment>
<organism evidence="2 3">
    <name type="scientific">Rubripirellula obstinata</name>
    <dbReference type="NCBI Taxonomy" id="406547"/>
    <lineage>
        <taxon>Bacteria</taxon>
        <taxon>Pseudomonadati</taxon>
        <taxon>Planctomycetota</taxon>
        <taxon>Planctomycetia</taxon>
        <taxon>Pirellulales</taxon>
        <taxon>Pirellulaceae</taxon>
        <taxon>Rubripirellula</taxon>
    </lineage>
</organism>
<keyword evidence="3" id="KW-1185">Reference proteome</keyword>
<feature type="transmembrane region" description="Helical" evidence="1">
    <location>
        <begin position="760"/>
        <end position="783"/>
    </location>
</feature>
<feature type="transmembrane region" description="Helical" evidence="1">
    <location>
        <begin position="251"/>
        <end position="279"/>
    </location>
</feature>
<keyword evidence="1" id="KW-1133">Transmembrane helix</keyword>
<dbReference type="InterPro" id="IPR011047">
    <property type="entry name" value="Quinoprotein_ADH-like_sf"/>
</dbReference>
<dbReference type="OrthoDB" id="260214at2"/>
<evidence type="ECO:0000313" key="3">
    <source>
        <dbReference type="Proteomes" id="UP000322699"/>
    </source>
</evidence>
<dbReference type="SUPFAM" id="SSF50998">
    <property type="entry name" value="Quinoprotein alcohol dehydrogenase-like"/>
    <property type="match status" value="1"/>
</dbReference>
<accession>A0A5B1CKX5</accession>
<feature type="transmembrane region" description="Helical" evidence="1">
    <location>
        <begin position="320"/>
        <end position="342"/>
    </location>
</feature>
<feature type="transmembrane region" description="Helical" evidence="1">
    <location>
        <begin position="291"/>
        <end position="314"/>
    </location>
</feature>
<dbReference type="GO" id="GO:0005886">
    <property type="term" value="C:plasma membrane"/>
    <property type="evidence" value="ECO:0007669"/>
    <property type="project" value="UniProtKB-SubCell"/>
</dbReference>
<feature type="transmembrane region" description="Helical" evidence="1">
    <location>
        <begin position="22"/>
        <end position="42"/>
    </location>
</feature>
<dbReference type="RefSeq" id="WP_068265662.1">
    <property type="nucleotide sequence ID" value="NZ_LWSK01000094.1"/>
</dbReference>
<protein>
    <submittedName>
        <fullName evidence="2">ABC-2 family transporter protein</fullName>
    </submittedName>
</protein>
<keyword evidence="1" id="KW-0812">Transmembrane</keyword>
<dbReference type="PANTHER" id="PTHR37305:SF1">
    <property type="entry name" value="MEMBRANE PROTEIN"/>
    <property type="match status" value="1"/>
</dbReference>
<keyword evidence="1" id="KW-0472">Membrane</keyword>
<dbReference type="GO" id="GO:0140359">
    <property type="term" value="F:ABC-type transporter activity"/>
    <property type="evidence" value="ECO:0007669"/>
    <property type="project" value="InterPro"/>
</dbReference>
<reference evidence="2 3" key="1">
    <citation type="submission" date="2019-08" db="EMBL/GenBank/DDBJ databases">
        <title>Deep-cultivation of Planctomycetes and their phenomic and genomic characterization uncovers novel biology.</title>
        <authorList>
            <person name="Wiegand S."/>
            <person name="Jogler M."/>
            <person name="Boedeker C."/>
            <person name="Pinto D."/>
            <person name="Vollmers J."/>
            <person name="Rivas-Marin E."/>
            <person name="Kohn T."/>
            <person name="Peeters S.H."/>
            <person name="Heuer A."/>
            <person name="Rast P."/>
            <person name="Oberbeckmann S."/>
            <person name="Bunk B."/>
            <person name="Jeske O."/>
            <person name="Meyerdierks A."/>
            <person name="Storesund J.E."/>
            <person name="Kallscheuer N."/>
            <person name="Luecker S."/>
            <person name="Lage O.M."/>
            <person name="Pohl T."/>
            <person name="Merkel B.J."/>
            <person name="Hornburger P."/>
            <person name="Mueller R.-W."/>
            <person name="Bruemmer F."/>
            <person name="Labrenz M."/>
            <person name="Spormann A.M."/>
            <person name="Op Den Camp H."/>
            <person name="Overmann J."/>
            <person name="Amann R."/>
            <person name="Jetten M.S.M."/>
            <person name="Mascher T."/>
            <person name="Medema M.H."/>
            <person name="Devos D.P."/>
            <person name="Kaster A.-K."/>
            <person name="Ovreas L."/>
            <person name="Rohde M."/>
            <person name="Galperin M.Y."/>
            <person name="Jogler C."/>
        </authorList>
    </citation>
    <scope>NUCLEOTIDE SEQUENCE [LARGE SCALE GENOMIC DNA]</scope>
    <source>
        <strain evidence="2 3">LF1</strain>
    </source>
</reference>
<evidence type="ECO:0000256" key="1">
    <source>
        <dbReference type="SAM" id="Phobius"/>
    </source>
</evidence>